<dbReference type="InterPro" id="IPR017871">
    <property type="entry name" value="ABC_transporter-like_CS"/>
</dbReference>
<feature type="domain" description="ABC transporter" evidence="11">
    <location>
        <begin position="264"/>
        <end position="506"/>
    </location>
</feature>
<keyword evidence="6" id="KW-0547">Nucleotide-binding</keyword>
<dbReference type="Pfam" id="PF00005">
    <property type="entry name" value="ABC_tran"/>
    <property type="match status" value="2"/>
</dbReference>
<keyword evidence="10" id="KW-0175">Coiled coil</keyword>
<keyword evidence="4" id="KW-0762">Sugar transport</keyword>
<dbReference type="EMBL" id="FRFE01000001">
    <property type="protein sequence ID" value="SHO42813.1"/>
    <property type="molecule type" value="Genomic_DNA"/>
</dbReference>
<dbReference type="PROSITE" id="PS00211">
    <property type="entry name" value="ABC_TRANSPORTER_1"/>
    <property type="match status" value="1"/>
</dbReference>
<evidence type="ECO:0000256" key="8">
    <source>
        <dbReference type="ARBA" id="ARBA00022967"/>
    </source>
</evidence>
<keyword evidence="8" id="KW-1278">Translocase</keyword>
<evidence type="ECO:0000313" key="13">
    <source>
        <dbReference type="Proteomes" id="UP000184603"/>
    </source>
</evidence>
<comment type="subcellular location">
    <subcellularLocation>
        <location evidence="1">Cell membrane</location>
        <topology evidence="1">Peripheral membrane protein</topology>
    </subcellularLocation>
</comment>
<evidence type="ECO:0000256" key="2">
    <source>
        <dbReference type="ARBA" id="ARBA00022448"/>
    </source>
</evidence>
<evidence type="ECO:0000256" key="1">
    <source>
        <dbReference type="ARBA" id="ARBA00004202"/>
    </source>
</evidence>
<evidence type="ECO:0000256" key="9">
    <source>
        <dbReference type="ARBA" id="ARBA00023136"/>
    </source>
</evidence>
<evidence type="ECO:0000256" key="6">
    <source>
        <dbReference type="ARBA" id="ARBA00022741"/>
    </source>
</evidence>
<dbReference type="RefSeq" id="WP_073611540.1">
    <property type="nucleotide sequence ID" value="NZ_FRFE01000001.1"/>
</dbReference>
<dbReference type="GO" id="GO:0005524">
    <property type="term" value="F:ATP binding"/>
    <property type="evidence" value="ECO:0007669"/>
    <property type="project" value="UniProtKB-KW"/>
</dbReference>
<keyword evidence="3" id="KW-1003">Cell membrane</keyword>
<keyword evidence="5" id="KW-0677">Repeat</keyword>
<keyword evidence="7 12" id="KW-0067">ATP-binding</keyword>
<dbReference type="SMART" id="SM00382">
    <property type="entry name" value="AAA"/>
    <property type="match status" value="2"/>
</dbReference>
<evidence type="ECO:0000256" key="10">
    <source>
        <dbReference type="SAM" id="Coils"/>
    </source>
</evidence>
<feature type="domain" description="ABC transporter" evidence="11">
    <location>
        <begin position="11"/>
        <end position="247"/>
    </location>
</feature>
<evidence type="ECO:0000256" key="7">
    <source>
        <dbReference type="ARBA" id="ARBA00022840"/>
    </source>
</evidence>
<dbReference type="InterPro" id="IPR050107">
    <property type="entry name" value="ABC_carbohydrate_import_ATPase"/>
</dbReference>
<dbReference type="FunFam" id="3.40.50.300:FF:000127">
    <property type="entry name" value="Ribose import ATP-binding protein RbsA"/>
    <property type="match status" value="1"/>
</dbReference>
<dbReference type="InterPro" id="IPR027417">
    <property type="entry name" value="P-loop_NTPase"/>
</dbReference>
<dbReference type="InterPro" id="IPR003593">
    <property type="entry name" value="AAA+_ATPase"/>
</dbReference>
<evidence type="ECO:0000313" key="12">
    <source>
        <dbReference type="EMBL" id="SHO42813.1"/>
    </source>
</evidence>
<gene>
    <name evidence="12" type="ORF">SAMN02745220_00166</name>
</gene>
<evidence type="ECO:0000256" key="4">
    <source>
        <dbReference type="ARBA" id="ARBA00022597"/>
    </source>
</evidence>
<dbReference type="PROSITE" id="PS50893">
    <property type="entry name" value="ABC_TRANSPORTER_2"/>
    <property type="match status" value="2"/>
</dbReference>
<reference evidence="12 13" key="1">
    <citation type="submission" date="2016-12" db="EMBL/GenBank/DDBJ databases">
        <authorList>
            <person name="Song W.-J."/>
            <person name="Kurnit D.M."/>
        </authorList>
    </citation>
    <scope>NUCLEOTIDE SEQUENCE [LARGE SCALE GENOMIC DNA]</scope>
    <source>
        <strain evidence="12 13">DSM 18488</strain>
    </source>
</reference>
<evidence type="ECO:0000256" key="5">
    <source>
        <dbReference type="ARBA" id="ARBA00022737"/>
    </source>
</evidence>
<evidence type="ECO:0000256" key="3">
    <source>
        <dbReference type="ARBA" id="ARBA00022475"/>
    </source>
</evidence>
<dbReference type="Gene3D" id="3.40.50.300">
    <property type="entry name" value="P-loop containing nucleotide triphosphate hydrolases"/>
    <property type="match status" value="2"/>
</dbReference>
<dbReference type="STRING" id="1121416.SAMN02745220_00166"/>
<dbReference type="InterPro" id="IPR003439">
    <property type="entry name" value="ABC_transporter-like_ATP-bd"/>
</dbReference>
<dbReference type="CDD" id="cd03215">
    <property type="entry name" value="ABC_Carb_Monos_II"/>
    <property type="match status" value="1"/>
</dbReference>
<keyword evidence="9" id="KW-0472">Membrane</keyword>
<proteinExistence type="predicted"/>
<dbReference type="SUPFAM" id="SSF52540">
    <property type="entry name" value="P-loop containing nucleoside triphosphate hydrolases"/>
    <property type="match status" value="2"/>
</dbReference>
<dbReference type="Proteomes" id="UP000184603">
    <property type="component" value="Unassembled WGS sequence"/>
</dbReference>
<dbReference type="AlphaFoldDB" id="A0A1M7XVU4"/>
<keyword evidence="2" id="KW-0813">Transport</keyword>
<accession>A0A1M7XVU4</accession>
<sequence length="514" mass="56239">MSENENGNIILKARDITKLYPGTVALNGVDFNVYRGKVNVLVGENGAGKSTLTKILAGVEVPTKGVLQLEGEDVRIQSFHDAASYGIGMIHQELNLFPNMNVAENIFVAREIATAGIHIDHKTQVEHAQKLLDRLEADIDATAQVADLRIGQQQMVEIAKALALDTRILIMDEPTSALSAAEVDVLFRVIGDLKKHGVSIVYISHRLEELVKIGDYITVLRDGNLMQEAPMKDIDVPWIIANMVGDDNDREIKHASTSTGEEVLRVENLRLARVSGGFTVDHLNFTLCRGEILGIYGLMGAGRSELFECLMGLQKEVKGNVLIEGKDITIGTVDDHIRAGLALIPEDRQREGLVQVLDVSNNMTLSSIRKFRKWIHIQNDKLKKAVHTMISDLSIKVASPQVLISSLSGGNQQKVVIGKALLTEPKVLLMDEPTRGIDVGAKGDVFGIMNKLAARGLGIIFVTSELKEIMAISDRIMVMSKGKITGEYLREEATEEMIVAASASGHKVTEHSLH</sequence>
<dbReference type="GO" id="GO:0005886">
    <property type="term" value="C:plasma membrane"/>
    <property type="evidence" value="ECO:0007669"/>
    <property type="project" value="UniProtKB-SubCell"/>
</dbReference>
<feature type="coiled-coil region" evidence="10">
    <location>
        <begin position="118"/>
        <end position="145"/>
    </location>
</feature>
<name>A0A1M7XVU4_9BACT</name>
<dbReference type="GO" id="GO:0016887">
    <property type="term" value="F:ATP hydrolysis activity"/>
    <property type="evidence" value="ECO:0007669"/>
    <property type="project" value="InterPro"/>
</dbReference>
<organism evidence="12 13">
    <name type="scientific">Desulfopila aestuarii DSM 18488</name>
    <dbReference type="NCBI Taxonomy" id="1121416"/>
    <lineage>
        <taxon>Bacteria</taxon>
        <taxon>Pseudomonadati</taxon>
        <taxon>Thermodesulfobacteriota</taxon>
        <taxon>Desulfobulbia</taxon>
        <taxon>Desulfobulbales</taxon>
        <taxon>Desulfocapsaceae</taxon>
        <taxon>Desulfopila</taxon>
    </lineage>
</organism>
<dbReference type="PANTHER" id="PTHR43790:SF3">
    <property type="entry name" value="D-ALLOSE IMPORT ATP-BINDING PROTEIN ALSA-RELATED"/>
    <property type="match status" value="1"/>
</dbReference>
<dbReference type="CDD" id="cd03216">
    <property type="entry name" value="ABC_Carb_Monos_I"/>
    <property type="match status" value="1"/>
</dbReference>
<dbReference type="OrthoDB" id="9809450at2"/>
<dbReference type="PANTHER" id="PTHR43790">
    <property type="entry name" value="CARBOHYDRATE TRANSPORT ATP-BINDING PROTEIN MG119-RELATED"/>
    <property type="match status" value="1"/>
</dbReference>
<evidence type="ECO:0000259" key="11">
    <source>
        <dbReference type="PROSITE" id="PS50893"/>
    </source>
</evidence>
<keyword evidence="13" id="KW-1185">Reference proteome</keyword>
<protein>
    <submittedName>
        <fullName evidence="12">Erythritol transport system ATP-binding protein</fullName>
    </submittedName>
</protein>